<dbReference type="EMBL" id="FN653449">
    <property type="protein sequence ID" value="CBY15231.1"/>
    <property type="molecule type" value="Genomic_DNA"/>
</dbReference>
<dbReference type="SMART" id="SM00476">
    <property type="entry name" value="DNaseIc"/>
    <property type="match status" value="1"/>
</dbReference>
<dbReference type="InterPro" id="IPR036691">
    <property type="entry name" value="Endo/exonu/phosph_ase_sf"/>
</dbReference>
<dbReference type="InterPro" id="IPR005135">
    <property type="entry name" value="Endo/exonuclease/phosphatase"/>
</dbReference>
<evidence type="ECO:0000259" key="4">
    <source>
        <dbReference type="Pfam" id="PF03372"/>
    </source>
</evidence>
<dbReference type="Gene3D" id="3.60.10.10">
    <property type="entry name" value="Endonuclease/exonuclease/phosphatase"/>
    <property type="match status" value="1"/>
</dbReference>
<gene>
    <name evidence="5" type="ORF">GSOID_T00012127001</name>
</gene>
<sequence length="524" mass="59016">MRLFADIVATVFPFQCAPLAQDPFFLGISEATTVRDCHLASVDHNAQCKVKCESGWELSSRSWSHWGKCKCDADDNCYYTYGGNWGSGEFNRYPEFGCCLKPDKKVGTTAQKSTLNRNYGQRYAEADENFALFNIFFKNTEAEATEGYSFLLVIPTTVLPEDVTVSGFARLELADIYRDETKGQTQIRLNSKAGFEALALDQKISLIFALKSSGETNIKTFADTNTIHAFYFDSRHSCFCAGNEDLCAHLDPPATKFSSFNIQVFGNTKYSKEPVKNQIVEILKRYDISTIQEIRDSTESAFPKLVDDINAAEDKYDWFTGERQGTTSSKEQIGFIWDRNMFSKIDGYDFNDTATSWFERPPTVLVLERSSVNAPNFKTQKLAIISAHLKPATGVTNMDTENEINHLKDVENDLRARHPTVNDVIIAGDFNADCDYVRDPEDLTLFSESDNSWLISFEDDTTVSSTICAYDHIVLSGDIQDNAVAGSGKVFDYQNFYDTDSIFYNGEPITALISDHFPVVFEFF</sequence>
<dbReference type="GO" id="GO:0005634">
    <property type="term" value="C:nucleus"/>
    <property type="evidence" value="ECO:0007669"/>
    <property type="project" value="TreeGrafter"/>
</dbReference>
<dbReference type="AlphaFoldDB" id="E4Y019"/>
<evidence type="ECO:0000256" key="1">
    <source>
        <dbReference type="ARBA" id="ARBA00007359"/>
    </source>
</evidence>
<keyword evidence="2" id="KW-0540">Nuclease</keyword>
<dbReference type="InterPro" id="IPR016202">
    <property type="entry name" value="DNase_I"/>
</dbReference>
<dbReference type="Proteomes" id="UP000001307">
    <property type="component" value="Unassembled WGS sequence"/>
</dbReference>
<accession>E4Y019</accession>
<dbReference type="GO" id="GO:0003677">
    <property type="term" value="F:DNA binding"/>
    <property type="evidence" value="ECO:0007669"/>
    <property type="project" value="TreeGrafter"/>
</dbReference>
<organism evidence="5">
    <name type="scientific">Oikopleura dioica</name>
    <name type="common">Tunicate</name>
    <dbReference type="NCBI Taxonomy" id="34765"/>
    <lineage>
        <taxon>Eukaryota</taxon>
        <taxon>Metazoa</taxon>
        <taxon>Chordata</taxon>
        <taxon>Tunicata</taxon>
        <taxon>Appendicularia</taxon>
        <taxon>Copelata</taxon>
        <taxon>Oikopleuridae</taxon>
        <taxon>Oikopleura</taxon>
    </lineage>
</organism>
<evidence type="ECO:0000256" key="3">
    <source>
        <dbReference type="ARBA" id="ARBA00022801"/>
    </source>
</evidence>
<feature type="domain" description="Endonuclease/exonuclease/phosphatase" evidence="4">
    <location>
        <begin position="259"/>
        <end position="479"/>
    </location>
</feature>
<dbReference type="PRINTS" id="PR00130">
    <property type="entry name" value="DNASEI"/>
</dbReference>
<dbReference type="FunCoup" id="E4Y019">
    <property type="interactions" value="1"/>
</dbReference>
<dbReference type="OrthoDB" id="10061407at2759"/>
<dbReference type="PANTHER" id="PTHR11371:SF31">
    <property type="entry name" value="EXTRACELLULAR NUCLEASE"/>
    <property type="match status" value="1"/>
</dbReference>
<comment type="similarity">
    <text evidence="1">Belongs to the DNase I family.</text>
</comment>
<dbReference type="SUPFAM" id="SSF56219">
    <property type="entry name" value="DNase I-like"/>
    <property type="match status" value="1"/>
</dbReference>
<keyword evidence="6" id="KW-1185">Reference proteome</keyword>
<dbReference type="InParanoid" id="E4Y019"/>
<dbReference type="Pfam" id="PF03372">
    <property type="entry name" value="Exo_endo_phos"/>
    <property type="match status" value="1"/>
</dbReference>
<evidence type="ECO:0000313" key="5">
    <source>
        <dbReference type="EMBL" id="CBY15231.1"/>
    </source>
</evidence>
<keyword evidence="3" id="KW-0378">Hydrolase</keyword>
<protein>
    <recommendedName>
        <fullName evidence="4">Endonuclease/exonuclease/phosphatase domain-containing protein</fullName>
    </recommendedName>
</protein>
<dbReference type="GO" id="GO:0004530">
    <property type="term" value="F:deoxyribonuclease I activity"/>
    <property type="evidence" value="ECO:0007669"/>
    <property type="project" value="TreeGrafter"/>
</dbReference>
<evidence type="ECO:0000256" key="2">
    <source>
        <dbReference type="ARBA" id="ARBA00022722"/>
    </source>
</evidence>
<proteinExistence type="inferred from homology"/>
<dbReference type="PANTHER" id="PTHR11371">
    <property type="entry name" value="DEOXYRIBONUCLEASE"/>
    <property type="match status" value="1"/>
</dbReference>
<name>E4Y019_OIKDI</name>
<evidence type="ECO:0000313" key="6">
    <source>
        <dbReference type="Proteomes" id="UP000001307"/>
    </source>
</evidence>
<reference evidence="5" key="1">
    <citation type="journal article" date="2010" name="Science">
        <title>Plasticity of animal genome architecture unmasked by rapid evolution of a pelagic tunicate.</title>
        <authorList>
            <person name="Denoeud F."/>
            <person name="Henriet S."/>
            <person name="Mungpakdee S."/>
            <person name="Aury J.M."/>
            <person name="Da Silva C."/>
            <person name="Brinkmann H."/>
            <person name="Mikhaleva J."/>
            <person name="Olsen L.C."/>
            <person name="Jubin C."/>
            <person name="Canestro C."/>
            <person name="Bouquet J.M."/>
            <person name="Danks G."/>
            <person name="Poulain J."/>
            <person name="Campsteijn C."/>
            <person name="Adamski M."/>
            <person name="Cross I."/>
            <person name="Yadetie F."/>
            <person name="Muffato M."/>
            <person name="Louis A."/>
            <person name="Butcher S."/>
            <person name="Tsagkogeorga G."/>
            <person name="Konrad A."/>
            <person name="Singh S."/>
            <person name="Jensen M.F."/>
            <person name="Cong E.H."/>
            <person name="Eikeseth-Otteraa H."/>
            <person name="Noel B."/>
            <person name="Anthouard V."/>
            <person name="Porcel B.M."/>
            <person name="Kachouri-Lafond R."/>
            <person name="Nishino A."/>
            <person name="Ugolini M."/>
            <person name="Chourrout P."/>
            <person name="Nishida H."/>
            <person name="Aasland R."/>
            <person name="Huzurbazar S."/>
            <person name="Westhof E."/>
            <person name="Delsuc F."/>
            <person name="Lehrach H."/>
            <person name="Reinhardt R."/>
            <person name="Weissenbach J."/>
            <person name="Roy S.W."/>
            <person name="Artiguenave F."/>
            <person name="Postlethwait J.H."/>
            <person name="Manak J.R."/>
            <person name="Thompson E.M."/>
            <person name="Jaillon O."/>
            <person name="Du Pasquier L."/>
            <person name="Boudinot P."/>
            <person name="Liberles D.A."/>
            <person name="Volff J.N."/>
            <person name="Philippe H."/>
            <person name="Lenhard B."/>
            <person name="Roest Crollius H."/>
            <person name="Wincker P."/>
            <person name="Chourrout D."/>
        </authorList>
    </citation>
    <scope>NUCLEOTIDE SEQUENCE [LARGE SCALE GENOMIC DNA]</scope>
</reference>
<dbReference type="GO" id="GO:0006308">
    <property type="term" value="P:DNA catabolic process"/>
    <property type="evidence" value="ECO:0007669"/>
    <property type="project" value="InterPro"/>
</dbReference>